<dbReference type="GO" id="GO:0090313">
    <property type="term" value="P:regulation of protein targeting to membrane"/>
    <property type="evidence" value="ECO:0007669"/>
    <property type="project" value="TreeGrafter"/>
</dbReference>
<keyword evidence="2" id="KW-1133">Transmembrane helix</keyword>
<feature type="region of interest" description="Disordered" evidence="1">
    <location>
        <begin position="76"/>
        <end position="163"/>
    </location>
</feature>
<evidence type="ECO:0000256" key="2">
    <source>
        <dbReference type="SAM" id="Phobius"/>
    </source>
</evidence>
<dbReference type="GO" id="GO:0005886">
    <property type="term" value="C:plasma membrane"/>
    <property type="evidence" value="ECO:0007669"/>
    <property type="project" value="TreeGrafter"/>
</dbReference>
<protein>
    <recommendedName>
        <fullName evidence="4">AsmA-like C-terminal domain-containing protein</fullName>
    </recommendedName>
</protein>
<reference evidence="3" key="2">
    <citation type="submission" date="2009-09" db="EMBL/GenBank/DDBJ databases">
        <title>Complete sequence of chromosome of Candidatus Accumulibacter phosphatis clade IIA str. UW-1.</title>
        <authorList>
            <consortium name="US DOE Joint Genome Institute"/>
            <person name="Martin H.G."/>
            <person name="Ivanova N."/>
            <person name="Kunin V."/>
            <person name="Warnecke F."/>
            <person name="Barry K."/>
            <person name="He S."/>
            <person name="Salamov A."/>
            <person name="Szeto E."/>
            <person name="Dalin E."/>
            <person name="Pangilinan J.L."/>
            <person name="Lapidus A."/>
            <person name="Lowry S."/>
            <person name="Kyrpides N.C."/>
            <person name="McMahon K.D."/>
            <person name="Hugenholtz P."/>
        </authorList>
    </citation>
    <scope>NUCLEOTIDE SEQUENCE [LARGE SCALE GENOMIC DNA]</scope>
    <source>
        <strain evidence="3">UW-1</strain>
    </source>
</reference>
<dbReference type="eggNOG" id="COG2982">
    <property type="taxonomic scope" value="Bacteria"/>
</dbReference>
<evidence type="ECO:0008006" key="4">
    <source>
        <dbReference type="Google" id="ProtNLM"/>
    </source>
</evidence>
<keyword evidence="2" id="KW-0812">Transmembrane</keyword>
<feature type="region of interest" description="Disordered" evidence="1">
    <location>
        <begin position="599"/>
        <end position="625"/>
    </location>
</feature>
<dbReference type="AlphaFoldDB" id="C7RQ38"/>
<dbReference type="KEGG" id="app:CAP2UW1_2334"/>
<accession>C7RQ38</accession>
<dbReference type="InterPro" id="IPR052894">
    <property type="entry name" value="AsmA-related"/>
</dbReference>
<evidence type="ECO:0000256" key="1">
    <source>
        <dbReference type="SAM" id="MobiDB-lite"/>
    </source>
</evidence>
<keyword evidence="2" id="KW-0472">Membrane</keyword>
<dbReference type="HOGENOM" id="CLU_482921_0_0_4"/>
<proteinExistence type="predicted"/>
<organism evidence="3">
    <name type="scientific">Accumulibacter regalis</name>
    <dbReference type="NCBI Taxonomy" id="522306"/>
    <lineage>
        <taxon>Bacteria</taxon>
        <taxon>Pseudomonadati</taxon>
        <taxon>Pseudomonadota</taxon>
        <taxon>Betaproteobacteria</taxon>
        <taxon>Candidatus Accumulibacter</taxon>
    </lineage>
</organism>
<gene>
    <name evidence="3" type="ordered locus">CAP2UW1_2334</name>
</gene>
<reference evidence="3" key="1">
    <citation type="submission" date="2009-08" db="EMBL/GenBank/DDBJ databases">
        <authorList>
            <consortium name="US DOE Joint Genome Institute"/>
            <person name="Lucas S."/>
            <person name="Copeland A."/>
            <person name="Lapidus A."/>
            <person name="Glavina del Rio T."/>
            <person name="Dalin E."/>
            <person name="Tice H."/>
            <person name="Bruce D."/>
            <person name="Barry K."/>
            <person name="Pitluck S."/>
            <person name="Lowry S."/>
            <person name="Larimer F."/>
            <person name="Land M."/>
            <person name="Hauser L."/>
            <person name="Kyrpides N."/>
            <person name="Ivanova N."/>
            <person name="McMahon K.D."/>
            <person name="Hugenholtz P."/>
        </authorList>
    </citation>
    <scope>NUCLEOTIDE SEQUENCE</scope>
    <source>
        <strain evidence="3">UW-1</strain>
    </source>
</reference>
<dbReference type="EMBL" id="CP001715">
    <property type="protein sequence ID" value="ACV35624.1"/>
    <property type="molecule type" value="Genomic_DNA"/>
</dbReference>
<dbReference type="PANTHER" id="PTHR30441">
    <property type="entry name" value="DUF748 DOMAIN-CONTAINING PROTEIN"/>
    <property type="match status" value="1"/>
</dbReference>
<dbReference type="STRING" id="522306.CAP2UW1_2334"/>
<sequence>MDPTPIDPDLIYAKTASGEEAMQQRTRVVQRNVRMVLILVDGNATVAELCDRTGNPLLTQNALCELEHDGFIQRRDDKDPAWTQGGRHGRRARANAVQPPSEFSTYGNKDESALIPSVAPGMTARRSLSLSGDRENAKTLPPPSSTPGSSGGPDSGTVFVAQGAVTPPWPPSIGASTDQETPSLLARWRARASRRTPMDQPDLAPIRRAGKIRSLGWPLLGMLSLLLLAVVVFLTAMFFPYALYLPAVEGALAQSTGEPAKVGEMRVSFYPQPGLLLGKVVLGAETEGNVVRVAEMRLQPALATLLSPRIVFRNVQLSGIQLTAETMGSLARMLESAARGSARAGVSHVALDKAEISFSGLGVDEMKGEFGLSTDGLLQSVSLHSPDRNLQLEARPIAGGVAIQLEGLGWRPAPQSPYLMDSLTVKGEILGNAFVIERMELRIFGGLAEGTAILRAERQPALAGEMSFERIDAKRFGEAFGIGGQFEGQAAGRLKFSATAESWPTLLLALYADGEFTMDRGVLGGIDLPEAVRRVSSTPATLGGGTRFEQLSGAIRLTPTAYRFSRLVINAGLMQSTGQLEISRDLQIRGRMDVQMRGRADHNAKSVSVNGPLKSPLLQTQGAAH</sequence>
<evidence type="ECO:0000313" key="3">
    <source>
        <dbReference type="EMBL" id="ACV35624.1"/>
    </source>
</evidence>
<name>C7RQ38_ACCRE</name>
<feature type="transmembrane region" description="Helical" evidence="2">
    <location>
        <begin position="217"/>
        <end position="244"/>
    </location>
</feature>
<dbReference type="PANTHER" id="PTHR30441:SF4">
    <property type="entry name" value="PROTEIN ASMA"/>
    <property type="match status" value="1"/>
</dbReference>